<gene>
    <name evidence="9" type="ORF">PYK22_00137</name>
</gene>
<reference evidence="9 10" key="1">
    <citation type="submission" date="2013-12" db="EMBL/GenBank/DDBJ databases">
        <authorList>
            <person name="Stott M."/>
        </authorList>
    </citation>
    <scope>NUCLEOTIDE SEQUENCE [LARGE SCALE GENOMIC DNA]</scope>
    <source>
        <strain evidence="9 10">K22</strain>
    </source>
</reference>
<evidence type="ECO:0000256" key="1">
    <source>
        <dbReference type="ARBA" id="ARBA00004442"/>
    </source>
</evidence>
<dbReference type="Proteomes" id="UP000031518">
    <property type="component" value="Unassembled WGS sequence"/>
</dbReference>
<evidence type="ECO:0000256" key="8">
    <source>
        <dbReference type="SAM" id="Coils"/>
    </source>
</evidence>
<dbReference type="STRING" id="454194.PYK22_00137"/>
<dbReference type="InterPro" id="IPR051906">
    <property type="entry name" value="TolC-like"/>
</dbReference>
<keyword evidence="10" id="KW-1185">Reference proteome</keyword>
<dbReference type="GO" id="GO:1990281">
    <property type="term" value="C:efflux pump complex"/>
    <property type="evidence" value="ECO:0007669"/>
    <property type="project" value="TreeGrafter"/>
</dbReference>
<dbReference type="GO" id="GO:0015288">
    <property type="term" value="F:porin activity"/>
    <property type="evidence" value="ECO:0007669"/>
    <property type="project" value="TreeGrafter"/>
</dbReference>
<evidence type="ECO:0000256" key="2">
    <source>
        <dbReference type="ARBA" id="ARBA00007613"/>
    </source>
</evidence>
<dbReference type="GO" id="GO:0009279">
    <property type="term" value="C:cell outer membrane"/>
    <property type="evidence" value="ECO:0007669"/>
    <property type="project" value="UniProtKB-SubCell"/>
</dbReference>
<keyword evidence="6" id="KW-0472">Membrane</keyword>
<evidence type="ECO:0000256" key="7">
    <source>
        <dbReference type="ARBA" id="ARBA00023237"/>
    </source>
</evidence>
<dbReference type="Gene3D" id="1.20.1600.10">
    <property type="entry name" value="Outer membrane efflux proteins (OEP)"/>
    <property type="match status" value="1"/>
</dbReference>
<comment type="similarity">
    <text evidence="2">Belongs to the outer membrane factor (OMF) (TC 1.B.17) family.</text>
</comment>
<evidence type="ECO:0000256" key="4">
    <source>
        <dbReference type="ARBA" id="ARBA00022452"/>
    </source>
</evidence>
<name>A0A0B6WVK0_9BACT</name>
<evidence type="ECO:0000256" key="6">
    <source>
        <dbReference type="ARBA" id="ARBA00023136"/>
    </source>
</evidence>
<dbReference type="RefSeq" id="WP_041973169.1">
    <property type="nucleotide sequence ID" value="NZ_CBXV010000001.1"/>
</dbReference>
<dbReference type="PANTHER" id="PTHR30026">
    <property type="entry name" value="OUTER MEMBRANE PROTEIN TOLC"/>
    <property type="match status" value="1"/>
</dbReference>
<keyword evidence="7" id="KW-0998">Cell outer membrane</keyword>
<dbReference type="PANTHER" id="PTHR30026:SF20">
    <property type="entry name" value="OUTER MEMBRANE PROTEIN TOLC"/>
    <property type="match status" value="1"/>
</dbReference>
<sequence>MVLFLEMGAAAQSVPTKLSLAAATDLLMKRNLAVLAARYNVDAVRAQRIAAGLRPNPTLSVSATQLTIPRLFANPSLALRTGDNVAANSTYTVEVDQLIERGNKRGLRVAQAELNVRVAEAQLRDALRQQLFQLRQAFFSAVLARENLRVARENLAHFERTEQILQAQYREGYTAGVDLRRIEIQKFELEHEAATAEQGYQQAVRDVLNLIGVGDAPSNASVQLTGGQSANDADLQIIDGDLDVIPVLLWIDDLRQMALANRPDVQAARLAVDAAKIGVQLAAAQRVRDVTIGGQYARNGSDNTVGIVLSVPLKVGPRAQAAIEQATALELQAEAQLRQAETQALTDVEKAFIAYRTSRDRLRAFSSDVLRAAEDVRRTEEIAYREGAKGLLDFLDAQRAYNQVRLDYNQARYDFLMSLYQLEYATGTSIVK</sequence>
<dbReference type="AlphaFoldDB" id="A0A0B6WVK0"/>
<feature type="coiled-coil region" evidence="8">
    <location>
        <begin position="109"/>
        <end position="168"/>
    </location>
</feature>
<evidence type="ECO:0000256" key="5">
    <source>
        <dbReference type="ARBA" id="ARBA00022692"/>
    </source>
</evidence>
<keyword evidence="3" id="KW-0813">Transport</keyword>
<dbReference type="SUPFAM" id="SSF56954">
    <property type="entry name" value="Outer membrane efflux proteins (OEP)"/>
    <property type="match status" value="1"/>
</dbReference>
<dbReference type="InterPro" id="IPR003423">
    <property type="entry name" value="OMP_efflux"/>
</dbReference>
<keyword evidence="4" id="KW-1134">Transmembrane beta strand</keyword>
<dbReference type="EMBL" id="CBXV010000001">
    <property type="protein sequence ID" value="CDM64145.1"/>
    <property type="molecule type" value="Genomic_DNA"/>
</dbReference>
<reference evidence="9 10" key="2">
    <citation type="submission" date="2015-01" db="EMBL/GenBank/DDBJ databases">
        <title>Complete genome sequence of Pyrinomonas methylaliphatogenes type strain K22T.</title>
        <authorList>
            <person name="Lee K.C.Y."/>
            <person name="Power J.F."/>
            <person name="Dunfield P.F."/>
            <person name="Morgan X.C."/>
            <person name="Huttenhower C."/>
            <person name="Stott M.B."/>
        </authorList>
    </citation>
    <scope>NUCLEOTIDE SEQUENCE [LARGE SCALE GENOMIC DNA]</scope>
    <source>
        <strain evidence="9 10">K22</strain>
    </source>
</reference>
<evidence type="ECO:0000256" key="3">
    <source>
        <dbReference type="ARBA" id="ARBA00022448"/>
    </source>
</evidence>
<accession>A0A0B6WVK0</accession>
<keyword evidence="8" id="KW-0175">Coiled coil</keyword>
<proteinExistence type="inferred from homology"/>
<comment type="subcellular location">
    <subcellularLocation>
        <location evidence="1">Cell outer membrane</location>
    </subcellularLocation>
</comment>
<evidence type="ECO:0000313" key="10">
    <source>
        <dbReference type="Proteomes" id="UP000031518"/>
    </source>
</evidence>
<evidence type="ECO:0000313" key="9">
    <source>
        <dbReference type="EMBL" id="CDM64145.1"/>
    </source>
</evidence>
<organism evidence="9 10">
    <name type="scientific">Pyrinomonas methylaliphatogenes</name>
    <dbReference type="NCBI Taxonomy" id="454194"/>
    <lineage>
        <taxon>Bacteria</taxon>
        <taxon>Pseudomonadati</taxon>
        <taxon>Acidobacteriota</taxon>
        <taxon>Blastocatellia</taxon>
        <taxon>Blastocatellales</taxon>
        <taxon>Pyrinomonadaceae</taxon>
        <taxon>Pyrinomonas</taxon>
    </lineage>
</organism>
<dbReference type="GO" id="GO:0015562">
    <property type="term" value="F:efflux transmembrane transporter activity"/>
    <property type="evidence" value="ECO:0007669"/>
    <property type="project" value="InterPro"/>
</dbReference>
<dbReference type="Pfam" id="PF02321">
    <property type="entry name" value="OEP"/>
    <property type="match status" value="2"/>
</dbReference>
<keyword evidence="5" id="KW-0812">Transmembrane</keyword>
<protein>
    <submittedName>
        <fullName evidence="9">Outer membrane protein</fullName>
    </submittedName>
</protein>